<comment type="caution">
    <text evidence="2">The sequence shown here is derived from an EMBL/GenBank/DDBJ whole genome shotgun (WGS) entry which is preliminary data.</text>
</comment>
<proteinExistence type="predicted"/>
<evidence type="ECO:0000313" key="3">
    <source>
        <dbReference type="Proteomes" id="UP001498398"/>
    </source>
</evidence>
<dbReference type="InterPro" id="IPR040521">
    <property type="entry name" value="KDZ"/>
</dbReference>
<feature type="region of interest" description="Disordered" evidence="1">
    <location>
        <begin position="67"/>
        <end position="90"/>
    </location>
</feature>
<protein>
    <recommendedName>
        <fullName evidence="4">CxC1-like cysteine cluster associated with KDZ transposases domain-containing protein</fullName>
    </recommendedName>
</protein>
<feature type="region of interest" description="Disordered" evidence="1">
    <location>
        <begin position="1"/>
        <end position="26"/>
    </location>
</feature>
<dbReference type="PANTHER" id="PTHR33096:SF1">
    <property type="entry name" value="CXC1-LIKE CYSTEINE CLUSTER ASSOCIATED WITH KDZ TRANSPOSASES DOMAIN-CONTAINING PROTEIN"/>
    <property type="match status" value="1"/>
</dbReference>
<name>A0ABR1J004_9AGAR</name>
<keyword evidence="3" id="KW-1185">Reference proteome</keyword>
<accession>A0ABR1J004</accession>
<dbReference type="PANTHER" id="PTHR33096">
    <property type="entry name" value="CXC2 DOMAIN-CONTAINING PROTEIN"/>
    <property type="match status" value="1"/>
</dbReference>
<evidence type="ECO:0000313" key="2">
    <source>
        <dbReference type="EMBL" id="KAK7442250.1"/>
    </source>
</evidence>
<dbReference type="EMBL" id="JBANRG010000059">
    <property type="protein sequence ID" value="KAK7442250.1"/>
    <property type="molecule type" value="Genomic_DNA"/>
</dbReference>
<organism evidence="2 3">
    <name type="scientific">Marasmiellus scandens</name>
    <dbReference type="NCBI Taxonomy" id="2682957"/>
    <lineage>
        <taxon>Eukaryota</taxon>
        <taxon>Fungi</taxon>
        <taxon>Dikarya</taxon>
        <taxon>Basidiomycota</taxon>
        <taxon>Agaricomycotina</taxon>
        <taxon>Agaricomycetes</taxon>
        <taxon>Agaricomycetidae</taxon>
        <taxon>Agaricales</taxon>
        <taxon>Marasmiineae</taxon>
        <taxon>Omphalotaceae</taxon>
        <taxon>Marasmiellus</taxon>
    </lineage>
</organism>
<feature type="compositionally biased region" description="Basic and acidic residues" evidence="1">
    <location>
        <begin position="326"/>
        <end position="344"/>
    </location>
</feature>
<evidence type="ECO:0008006" key="4">
    <source>
        <dbReference type="Google" id="ProtNLM"/>
    </source>
</evidence>
<gene>
    <name evidence="2" type="ORF">VKT23_016220</name>
</gene>
<feature type="region of interest" description="Disordered" evidence="1">
    <location>
        <begin position="287"/>
        <end position="344"/>
    </location>
</feature>
<feature type="compositionally biased region" description="Polar residues" evidence="1">
    <location>
        <begin position="8"/>
        <end position="22"/>
    </location>
</feature>
<dbReference type="Proteomes" id="UP001498398">
    <property type="component" value="Unassembled WGS sequence"/>
</dbReference>
<reference evidence="2 3" key="1">
    <citation type="submission" date="2024-01" db="EMBL/GenBank/DDBJ databases">
        <title>A draft genome for the cacao thread blight pathogen Marasmiellus scandens.</title>
        <authorList>
            <person name="Baruah I.K."/>
            <person name="Leung J."/>
            <person name="Bukari Y."/>
            <person name="Amoako-Attah I."/>
            <person name="Meinhardt L.W."/>
            <person name="Bailey B.A."/>
            <person name="Cohen S.P."/>
        </authorList>
    </citation>
    <scope>NUCLEOTIDE SEQUENCE [LARGE SCALE GENOMIC DNA]</scope>
    <source>
        <strain evidence="2 3">GH-19</strain>
    </source>
</reference>
<feature type="region of interest" description="Disordered" evidence="1">
    <location>
        <begin position="412"/>
        <end position="443"/>
    </location>
</feature>
<dbReference type="Pfam" id="PF18758">
    <property type="entry name" value="KDZ"/>
    <property type="match status" value="1"/>
</dbReference>
<evidence type="ECO:0000256" key="1">
    <source>
        <dbReference type="SAM" id="MobiDB-lite"/>
    </source>
</evidence>
<sequence length="577" mass="65423">MGIRTRLRSTAGSEANPLSSATGLPEHLAVQETAVHARRPEREQPQVHLSHGRGLYQFHQVSEGSQANLPDGEAVVDSAPPQPLPSPSKHAMKREKLLERWKKLLPNCVAPYLTVLQDTESLRLQPPLRIRTNSCLCCQYARELEIEVVQFNKYDKIKLWASECAPAAQQLIRSGLFPCAPVHPILAVDLHMLDFVTRLFLRVAPNNTAWCGAVEDYLRSQGYKLRGEDPLRRRFGNALQWFNSLQHAVEVHMKSILEETRAEIRNATQYSVPGSVASPRTPRVFVEEVEDEESPGHARPQYVSDVDIEFTDTDTSSPSNSRKRGHDHDNERTSEDEHSHTPLDRLSEYLRSRCPVCFGGNFSADNKRLNWSDVIVCFDANFTQRHQSGRHDPVRTHPDSFFLSEEEVREVESQVEAAREGNTRSAKKAKPNDANSDEDDKMEPGMRVSKAVLDLCGGSFTAAHEYLAKVVSAGYDITGLMALLCRHDRPLFVVNMTSPGKRQHYAIALLEKLFQHLPSFIEVDLLYDIGCQLERSCLKWGFLDEFMDRLTFVISVFHMFGHQWACQQLWHPLNIPT</sequence>